<dbReference type="Gene3D" id="2.60.120.260">
    <property type="entry name" value="Galactose-binding domain-like"/>
    <property type="match status" value="1"/>
</dbReference>
<dbReference type="InterPro" id="IPR013424">
    <property type="entry name" value="Ice-binding_C"/>
</dbReference>
<evidence type="ECO:0000259" key="2">
    <source>
        <dbReference type="Pfam" id="PF04862"/>
    </source>
</evidence>
<dbReference type="InterPro" id="IPR008979">
    <property type="entry name" value="Galactose-bd-like_sf"/>
</dbReference>
<keyword evidence="5" id="KW-1185">Reference proteome</keyword>
<dbReference type="Pfam" id="PF04862">
    <property type="entry name" value="DUF642"/>
    <property type="match status" value="1"/>
</dbReference>
<evidence type="ECO:0000259" key="3">
    <source>
        <dbReference type="Pfam" id="PF07589"/>
    </source>
</evidence>
<sequence>MTKASALFAALAVAFAATGAQAATNLVTNGSFESTLQASGTWNIYRHIDGWTTGLKGVEVRDNVAGRAFDGSNFVELDTTANSLIAQTIATNYGEHYTLSFAYSARPGTAGMRSNTNDILVKWGATPVTLLSATNSTSNNQWTTYSFDVVGSKGHSTTLSFWATGKSDSYGGSLDNVSLISNVTAPVPEPETYALMLAGLAAVTTIARRRSRQA</sequence>
<dbReference type="NCBIfam" id="TIGR02595">
    <property type="entry name" value="PEP_CTERM"/>
    <property type="match status" value="1"/>
</dbReference>
<feature type="domain" description="Ice-binding protein C-terminal" evidence="3">
    <location>
        <begin position="186"/>
        <end position="210"/>
    </location>
</feature>
<dbReference type="Pfam" id="PF07589">
    <property type="entry name" value="PEP-CTERM"/>
    <property type="match status" value="1"/>
</dbReference>
<feature type="chain" id="PRO_5046525469" evidence="1">
    <location>
        <begin position="23"/>
        <end position="214"/>
    </location>
</feature>
<reference evidence="4" key="1">
    <citation type="submission" date="2022-05" db="EMBL/GenBank/DDBJ databases">
        <title>An RpoN-dependent PEP-CTERM gene is involved in floc formation of an Aquincola tertiaricarbonis strain.</title>
        <authorList>
            <person name="Qiu D."/>
            <person name="Xia M."/>
        </authorList>
    </citation>
    <scope>NUCLEOTIDE SEQUENCE</scope>
    <source>
        <strain evidence="4">RN12</strain>
    </source>
</reference>
<evidence type="ECO:0000313" key="4">
    <source>
        <dbReference type="EMBL" id="URI06348.1"/>
    </source>
</evidence>
<dbReference type="RefSeq" id="WP_250194611.1">
    <property type="nucleotide sequence ID" value="NZ_CP097635.1"/>
</dbReference>
<keyword evidence="1" id="KW-0732">Signal</keyword>
<dbReference type="SUPFAM" id="SSF49785">
    <property type="entry name" value="Galactose-binding domain-like"/>
    <property type="match status" value="1"/>
</dbReference>
<feature type="signal peptide" evidence="1">
    <location>
        <begin position="1"/>
        <end position="22"/>
    </location>
</feature>
<dbReference type="EMBL" id="CP097635">
    <property type="protein sequence ID" value="URI06348.1"/>
    <property type="molecule type" value="Genomic_DNA"/>
</dbReference>
<dbReference type="InterPro" id="IPR006946">
    <property type="entry name" value="DGR2-like_dom"/>
</dbReference>
<protein>
    <submittedName>
        <fullName evidence="4">DUF642 domain-containing protein</fullName>
    </submittedName>
</protein>
<evidence type="ECO:0000256" key="1">
    <source>
        <dbReference type="SAM" id="SignalP"/>
    </source>
</evidence>
<evidence type="ECO:0000313" key="5">
    <source>
        <dbReference type="Proteomes" id="UP001056201"/>
    </source>
</evidence>
<organism evidence="4 5">
    <name type="scientific">Aquincola tertiaricarbonis</name>
    <dbReference type="NCBI Taxonomy" id="391953"/>
    <lineage>
        <taxon>Bacteria</taxon>
        <taxon>Pseudomonadati</taxon>
        <taxon>Pseudomonadota</taxon>
        <taxon>Betaproteobacteria</taxon>
        <taxon>Burkholderiales</taxon>
        <taxon>Sphaerotilaceae</taxon>
        <taxon>Aquincola</taxon>
    </lineage>
</organism>
<gene>
    <name evidence="4" type="ORF">MW290_10495</name>
</gene>
<dbReference type="Proteomes" id="UP001056201">
    <property type="component" value="Chromosome 1"/>
</dbReference>
<proteinExistence type="predicted"/>
<feature type="domain" description="DUF642" evidence="2">
    <location>
        <begin position="26"/>
        <end position="178"/>
    </location>
</feature>
<name>A0ABY4S3Q7_AQUTE</name>
<accession>A0ABY4S3Q7</accession>